<dbReference type="RefSeq" id="WP_214113319.1">
    <property type="nucleotide sequence ID" value="NZ_JAHCTB010000004.1"/>
</dbReference>
<dbReference type="CDD" id="cd00761">
    <property type="entry name" value="Glyco_tranf_GTA_type"/>
    <property type="match status" value="1"/>
</dbReference>
<dbReference type="Pfam" id="PF00535">
    <property type="entry name" value="Glycos_transf_2"/>
    <property type="match status" value="1"/>
</dbReference>
<dbReference type="EMBL" id="JAHCTB010000004">
    <property type="protein sequence ID" value="MBT0608448.1"/>
    <property type="molecule type" value="Genomic_DNA"/>
</dbReference>
<dbReference type="PANTHER" id="PTHR22916">
    <property type="entry name" value="GLYCOSYLTRANSFERASE"/>
    <property type="match status" value="1"/>
</dbReference>
<protein>
    <submittedName>
        <fullName evidence="2">Glycosyltransferase family 2 protein</fullName>
    </submittedName>
</protein>
<feature type="domain" description="Glycosyltransferase 2-like" evidence="1">
    <location>
        <begin position="6"/>
        <end position="144"/>
    </location>
</feature>
<accession>A0ABS5S637</accession>
<evidence type="ECO:0000313" key="3">
    <source>
        <dbReference type="Proteomes" id="UP001297092"/>
    </source>
</evidence>
<evidence type="ECO:0000313" key="2">
    <source>
        <dbReference type="EMBL" id="MBT0608448.1"/>
    </source>
</evidence>
<comment type="caution">
    <text evidence="2">The sequence shown here is derived from an EMBL/GenBank/DDBJ whole genome shotgun (WGS) entry which is preliminary data.</text>
</comment>
<dbReference type="InterPro" id="IPR001173">
    <property type="entry name" value="Glyco_trans_2-like"/>
</dbReference>
<reference evidence="2 3" key="1">
    <citation type="submission" date="2021-05" db="EMBL/GenBank/DDBJ databases">
        <title>Aequorivita echinoideorum JCM 30378 genome.</title>
        <authorList>
            <person name="Zhang H."/>
            <person name="Li C."/>
        </authorList>
    </citation>
    <scope>NUCLEOTIDE SEQUENCE [LARGE SCALE GENOMIC DNA]</scope>
    <source>
        <strain evidence="2 3">JCM30378</strain>
    </source>
</reference>
<proteinExistence type="predicted"/>
<dbReference type="InterPro" id="IPR029044">
    <property type="entry name" value="Nucleotide-diphossugar_trans"/>
</dbReference>
<dbReference type="SUPFAM" id="SSF53448">
    <property type="entry name" value="Nucleotide-diphospho-sugar transferases"/>
    <property type="match status" value="1"/>
</dbReference>
<dbReference type="Gene3D" id="3.90.550.10">
    <property type="entry name" value="Spore Coat Polysaccharide Biosynthesis Protein SpsA, Chain A"/>
    <property type="match status" value="1"/>
</dbReference>
<name>A0ABS5S637_9FLAO</name>
<sequence>MDDFISIILPVYNGEKYLEEAIESCLSQTHKNLELIIVNDCSTDASGQIAEFYKDKDARITVIHNKINQNLPASLNIGHSAAIGKYITWTSDDNILKSNFLEEMKKPFSDERVDIVFSDYDVLYENGSKKREHLAGPVSGLIFGNSIGASFLYKKKVFKKIGGYDEQLHTVEDYDFWLRASLISNFYHLNENLYKYRLHISSLTNTVDVDKIEKRMFDEKTIYALKKIGDSLNWNPITFFYFTKAHNLDKFNYFKKYNTIIINDLKVYQCKINVNEKTSVENMLNKQLRILLKNSDVKITIADLFWILRNQPGILLSTEYSKIESLKLLKRFFKN</sequence>
<organism evidence="2 3">
    <name type="scientific">Aequorivita echinoideorum</name>
    <dbReference type="NCBI Taxonomy" id="1549647"/>
    <lineage>
        <taxon>Bacteria</taxon>
        <taxon>Pseudomonadati</taxon>
        <taxon>Bacteroidota</taxon>
        <taxon>Flavobacteriia</taxon>
        <taxon>Flavobacteriales</taxon>
        <taxon>Flavobacteriaceae</taxon>
        <taxon>Aequorivita</taxon>
    </lineage>
</organism>
<keyword evidence="3" id="KW-1185">Reference proteome</keyword>
<evidence type="ECO:0000259" key="1">
    <source>
        <dbReference type="Pfam" id="PF00535"/>
    </source>
</evidence>
<dbReference type="Proteomes" id="UP001297092">
    <property type="component" value="Unassembled WGS sequence"/>
</dbReference>
<gene>
    <name evidence="2" type="ORF">KIV10_09660</name>
</gene>
<dbReference type="PANTHER" id="PTHR22916:SF3">
    <property type="entry name" value="UDP-GLCNAC:BETAGAL BETA-1,3-N-ACETYLGLUCOSAMINYLTRANSFERASE-LIKE PROTEIN 1"/>
    <property type="match status" value="1"/>
</dbReference>